<dbReference type="EMBL" id="BSXS01001541">
    <property type="protein sequence ID" value="GME76476.1"/>
    <property type="molecule type" value="Genomic_DNA"/>
</dbReference>
<gene>
    <name evidence="1" type="ORF">Amon02_000262500</name>
</gene>
<proteinExistence type="predicted"/>
<evidence type="ECO:0000313" key="1">
    <source>
        <dbReference type="EMBL" id="GME76476.1"/>
    </source>
</evidence>
<name>A0ACB5SZR2_AMBMO</name>
<comment type="caution">
    <text evidence="1">The sequence shown here is derived from an EMBL/GenBank/DDBJ whole genome shotgun (WGS) entry which is preliminary data.</text>
</comment>
<protein>
    <submittedName>
        <fullName evidence="1">Unnamed protein product</fullName>
    </submittedName>
</protein>
<organism evidence="1 2">
    <name type="scientific">Ambrosiozyma monospora</name>
    <name type="common">Yeast</name>
    <name type="synonym">Endomycopsis monosporus</name>
    <dbReference type="NCBI Taxonomy" id="43982"/>
    <lineage>
        <taxon>Eukaryota</taxon>
        <taxon>Fungi</taxon>
        <taxon>Dikarya</taxon>
        <taxon>Ascomycota</taxon>
        <taxon>Saccharomycotina</taxon>
        <taxon>Pichiomycetes</taxon>
        <taxon>Pichiales</taxon>
        <taxon>Pichiaceae</taxon>
        <taxon>Ambrosiozyma</taxon>
    </lineage>
</organism>
<accession>A0ACB5SZR2</accession>
<sequence length="207" mass="23378">MFGADVDVLQLEFEESFDLNVNDLQKLVKSNTKLIVLNTPNNPTGSIIRNSDMKDVVEIARKIDAYVLVDEVYRPLFHSVDPVVDELPKSIVELYEKGISTGPMSKAFSLPGARVGWIASKEKSFINECFSKRDFCIISVSALDDQVALFTLKHRDAIIKRNYRFQYMVTEFNLGSGEKKFKTNCIGLEKLFRYRESNPGLPGESGP</sequence>
<evidence type="ECO:0000313" key="2">
    <source>
        <dbReference type="Proteomes" id="UP001165064"/>
    </source>
</evidence>
<keyword evidence="2" id="KW-1185">Reference proteome</keyword>
<reference evidence="1" key="1">
    <citation type="submission" date="2023-04" db="EMBL/GenBank/DDBJ databases">
        <title>Ambrosiozyma monospora NBRC 10751.</title>
        <authorList>
            <person name="Ichikawa N."/>
            <person name="Sato H."/>
            <person name="Tonouchi N."/>
        </authorList>
    </citation>
    <scope>NUCLEOTIDE SEQUENCE</scope>
    <source>
        <strain evidence="1">NBRC 10751</strain>
    </source>
</reference>
<dbReference type="Proteomes" id="UP001165064">
    <property type="component" value="Unassembled WGS sequence"/>
</dbReference>